<dbReference type="RefSeq" id="WP_101714885.1">
    <property type="nucleotide sequence ID" value="NZ_CP026100.1"/>
</dbReference>
<evidence type="ECO:0000313" key="1">
    <source>
        <dbReference type="EMBL" id="AYV49376.1"/>
    </source>
</evidence>
<proteinExistence type="predicted"/>
<gene>
    <name evidence="1" type="ORF">C1707_25795</name>
    <name evidence="2" type="ORF">CFHF_20950</name>
</gene>
<organism evidence="2 3">
    <name type="scientific">Caulobacter flavus</name>
    <dbReference type="NCBI Taxonomy" id="1679497"/>
    <lineage>
        <taxon>Bacteria</taxon>
        <taxon>Pseudomonadati</taxon>
        <taxon>Pseudomonadota</taxon>
        <taxon>Alphaproteobacteria</taxon>
        <taxon>Caulobacterales</taxon>
        <taxon>Caulobacteraceae</taxon>
        <taxon>Caulobacter</taxon>
    </lineage>
</organism>
<keyword evidence="4" id="KW-1185">Reference proteome</keyword>
<dbReference type="EMBL" id="CP026100">
    <property type="protein sequence ID" value="AYV49376.1"/>
    <property type="molecule type" value="Genomic_DNA"/>
</dbReference>
<evidence type="ECO:0000313" key="3">
    <source>
        <dbReference type="Proteomes" id="UP000234483"/>
    </source>
</evidence>
<dbReference type="OrthoDB" id="9900362at2"/>
<dbReference type="EMBL" id="PJRQ01000043">
    <property type="protein sequence ID" value="PLR08047.1"/>
    <property type="molecule type" value="Genomic_DNA"/>
</dbReference>
<dbReference type="Proteomes" id="UP000281192">
    <property type="component" value="Chromosome"/>
</dbReference>
<reference evidence="1 4" key="2">
    <citation type="submission" date="2018-01" db="EMBL/GenBank/DDBJ databases">
        <title>Complete genome sequence of Caulobacter flavus RHGG3.</title>
        <authorList>
            <person name="Yang E."/>
        </authorList>
    </citation>
    <scope>NUCLEOTIDE SEQUENCE [LARGE SCALE GENOMIC DNA]</scope>
    <source>
        <strain evidence="1 4">RHGG3</strain>
    </source>
</reference>
<dbReference type="KEGG" id="cfh:C1707_25795"/>
<name>A0A2N5CNF6_9CAUL</name>
<dbReference type="Proteomes" id="UP000234483">
    <property type="component" value="Unassembled WGS sequence"/>
</dbReference>
<evidence type="ECO:0000313" key="2">
    <source>
        <dbReference type="EMBL" id="PLR08047.1"/>
    </source>
</evidence>
<dbReference type="AlphaFoldDB" id="A0A2N5CNF6"/>
<protein>
    <submittedName>
        <fullName evidence="2">Uncharacterized protein</fullName>
    </submittedName>
</protein>
<reference evidence="2 3" key="1">
    <citation type="submission" date="2017-12" db="EMBL/GenBank/DDBJ databases">
        <title>The genome sequence of Caulobacter flavus CGMCC1 15093.</title>
        <authorList>
            <person name="Gao J."/>
            <person name="Mao X."/>
            <person name="Sun J."/>
        </authorList>
    </citation>
    <scope>NUCLEOTIDE SEQUENCE [LARGE SCALE GENOMIC DNA]</scope>
    <source>
        <strain evidence="2 3">CGMCC1 15093</strain>
    </source>
</reference>
<accession>A0A2N5CNF6</accession>
<evidence type="ECO:0000313" key="4">
    <source>
        <dbReference type="Proteomes" id="UP000281192"/>
    </source>
</evidence>
<sequence>MTFQAPSPSEQPAPPVGRIRAAARRFVRDLAADDLLEHVGRIESLVAAPPAPEASRAVIVGLAGLAPFDPARDLIFTGGEGPAVRLTAFDRGGRVLQRVELAAP</sequence>